<accession>A0A8S1RLM4</accession>
<dbReference type="OrthoDB" id="300628at2759"/>
<gene>
    <name evidence="1" type="ORF">PSON_ATCC_30995.1.T1790070</name>
</gene>
<dbReference type="EMBL" id="CAJJDN010000179">
    <property type="protein sequence ID" value="CAD8127744.1"/>
    <property type="molecule type" value="Genomic_DNA"/>
</dbReference>
<proteinExistence type="predicted"/>
<protein>
    <submittedName>
        <fullName evidence="1">Uncharacterized protein</fullName>
    </submittedName>
</protein>
<evidence type="ECO:0000313" key="1">
    <source>
        <dbReference type="EMBL" id="CAD8127744.1"/>
    </source>
</evidence>
<organism evidence="1 2">
    <name type="scientific">Paramecium sonneborni</name>
    <dbReference type="NCBI Taxonomy" id="65129"/>
    <lineage>
        <taxon>Eukaryota</taxon>
        <taxon>Sar</taxon>
        <taxon>Alveolata</taxon>
        <taxon>Ciliophora</taxon>
        <taxon>Intramacronucleata</taxon>
        <taxon>Oligohymenophorea</taxon>
        <taxon>Peniculida</taxon>
        <taxon>Parameciidae</taxon>
        <taxon>Paramecium</taxon>
    </lineage>
</organism>
<name>A0A8S1RLM4_9CILI</name>
<dbReference type="Proteomes" id="UP000692954">
    <property type="component" value="Unassembled WGS sequence"/>
</dbReference>
<sequence length="1180" mass="140613">MHNISNTNRTIQPDKLESLEIQMLSFNNELFQQLLQIWRDNHIPDCHQKYFYNILKTHETQALSLIRQEIDSFQNNNSIVKTLLQLTLSREHCLQEIQKTKCFILMDFVRLISKQIYDLRKLTYNLIEFHRKWRNSLSAKFKYNYAWIINRKDYLFKIIDDSNIFQRTHPKLLSYFNLKDSDIFYLNIIQQAHLENVEYFDFLAIHLIKQSQVERMIESFRYFSDLTTEPHLQQTYQMIETISFRTKTSMQFNSQRMKIDIPAVTQLDDYPSTMLYAQEDLQFKIYHYPQKDFEKVITFWQSQNVKELNEAFKCPMDHLKDVFLFWQEATIIQINQTALILCSIDQDCNQRRWIIHSIYIVQEQESWQQRFNKIVQHFIKMLIQKVDPFVSLVISCSNDKPIKQLLQQLKFTFLKNVSYIQFAVSFYEFKINQNQINQNQISSGSRKYFTPLSLRMIRIFATQTHSQTITDEELLIAQFSANLGKNNIIHFENNITALQPILSKSKLYGQEYVLVHKQQDIKNRFQVQFNSPIDGPVYFQNFAIKLNFQYFSSEIHRNTNAPYIRLIPHPSQNEQEASVLELTSNEIQSRRIYLVSTIHPTIKIYIYEVQKNEITKSNIQQHVNSIFEKFDKKQEGLQSLWLPFFRATNNSLALPNSIINGFFQNNTSVSFCYHRIAGFHSVSNVHDLDKVIQPPFLIGIIQNDIEQINKPLFSMLVEKDCIIKSSEMIQQGTQYGQQIMPLIMQPRDIDGKINELLKINVLELQKSFNSDPYYLSQKLKYGLEAALMNINNGYALIYVDENHFQEKKWIIESIMTNNIDHVSGLLLKLSEYIFNADQFASEIQISQNHYSDQGELVANKQVTDCIRKAKFKWRLVDNDARSQQRKTIYSLKRSVQDFPPKQENQICIQFQCYYALQQSEQKIETKNKLEYFRVKDFYQFFEDCFQFHMDSEYQDENPFLRNKFQQYQGSLGNCEFRVLGNQNELRQSLKLDIKLPKFDERFQMFNVFQMNTQLRLKRQRQVMIKNKKYIEIPNIEGVQQIYQSDLYQNNLRVFFIPTSDSMSYFYVIELPNQQMVNQIKQDYLNITSMICQSFQFKYNNSCKSLLIKEFDQTCQMNKESNMLYVDFALSSEFTLGQQIIEDEQRENQQWIVQLPMMSGIVQINVKNQYERPLIGWIIDK</sequence>
<evidence type="ECO:0000313" key="2">
    <source>
        <dbReference type="Proteomes" id="UP000692954"/>
    </source>
</evidence>
<comment type="caution">
    <text evidence="1">The sequence shown here is derived from an EMBL/GenBank/DDBJ whole genome shotgun (WGS) entry which is preliminary data.</text>
</comment>
<keyword evidence="2" id="KW-1185">Reference proteome</keyword>
<dbReference type="AlphaFoldDB" id="A0A8S1RLM4"/>
<reference evidence="1" key="1">
    <citation type="submission" date="2021-01" db="EMBL/GenBank/DDBJ databases">
        <authorList>
            <consortium name="Genoscope - CEA"/>
            <person name="William W."/>
        </authorList>
    </citation>
    <scope>NUCLEOTIDE SEQUENCE</scope>
</reference>